<dbReference type="SUPFAM" id="SSF53271">
    <property type="entry name" value="PRTase-like"/>
    <property type="match status" value="1"/>
</dbReference>
<evidence type="ECO:0000256" key="1">
    <source>
        <dbReference type="ARBA" id="ARBA00022679"/>
    </source>
</evidence>
<evidence type="ECO:0000259" key="3">
    <source>
        <dbReference type="Pfam" id="PF00156"/>
    </source>
</evidence>
<dbReference type="OMA" id="CPYGVKM"/>
<dbReference type="RefSeq" id="WP_011007108.1">
    <property type="nucleotide sequence ID" value="NZ_DAIOPL010000052.1"/>
</dbReference>
<proteinExistence type="predicted"/>
<dbReference type="CDD" id="cd06223">
    <property type="entry name" value="PRTases_typeI"/>
    <property type="match status" value="1"/>
</dbReference>
<protein>
    <submittedName>
        <fullName evidence="4">Amidophosphoribosyltransferase</fullName>
    </submittedName>
</protein>
<name>A0A832W488_9CREN</name>
<feature type="domain" description="Phosphoribosyltransferase" evidence="3">
    <location>
        <begin position="199"/>
        <end position="316"/>
    </location>
</feature>
<sequence>MSAGLFAIYSFQGPVNLYPFVYYGLRAMANRGDVAVAYVLGEGGDLRRVEVDFSKEAAGEARGIAAVGCVSTEECCRATEEGVYCAFGRDRVKLGAPSGDTVYVGLLKNGVVYAYRPPRLWHLAVGAHGFDFAIIATESSVIEILGGDLRRSLKGGELLKIHKFGVESAGGGPPREICAMELVYASRLDSVIDGVEIAEVRAKLGEALGKKAGRADVVIGVPDTGLYYAAWAARAAGAWHAPGFVSTIKKRSALLDEVKERISAIQLKANVVRHAVAGKRVLVVDDSIISGLTLRHIAQLIRVKAGAKEVHAATAAPPLRSQCPYGVKMPPESHMIFNHLDLKTATVALELDSFFHLDVEEFEKTVGMSVCTRCFVRP</sequence>
<organism evidence="4 5">
    <name type="scientific">Pyrobaculum aerophilum</name>
    <dbReference type="NCBI Taxonomy" id="13773"/>
    <lineage>
        <taxon>Archaea</taxon>
        <taxon>Thermoproteota</taxon>
        <taxon>Thermoprotei</taxon>
        <taxon>Thermoproteales</taxon>
        <taxon>Thermoproteaceae</taxon>
        <taxon>Pyrobaculum</taxon>
    </lineage>
</organism>
<keyword evidence="2" id="KW-0315">Glutamine amidotransferase</keyword>
<keyword evidence="4" id="KW-0328">Glycosyltransferase</keyword>
<dbReference type="GeneID" id="1464854"/>
<dbReference type="AlphaFoldDB" id="A0A832W488"/>
<evidence type="ECO:0000313" key="5">
    <source>
        <dbReference type="Proteomes" id="UP000651120"/>
    </source>
</evidence>
<comment type="caution">
    <text evidence="4">The sequence shown here is derived from an EMBL/GenBank/DDBJ whole genome shotgun (WGS) entry which is preliminary data.</text>
</comment>
<accession>A0A832W488</accession>
<keyword evidence="1 4" id="KW-0808">Transferase</keyword>
<evidence type="ECO:0000256" key="2">
    <source>
        <dbReference type="ARBA" id="ARBA00022962"/>
    </source>
</evidence>
<dbReference type="PANTHER" id="PTHR11907">
    <property type="entry name" value="AMIDOPHOSPHORIBOSYLTRANSFERASE"/>
    <property type="match status" value="1"/>
</dbReference>
<gene>
    <name evidence="4" type="ORF">HA333_04360</name>
</gene>
<dbReference type="InterPro" id="IPR029057">
    <property type="entry name" value="PRTase-like"/>
</dbReference>
<reference evidence="4" key="1">
    <citation type="journal article" date="2020" name="bioRxiv">
        <title>A rank-normalized archaeal taxonomy based on genome phylogeny resolves widespread incomplete and uneven classifications.</title>
        <authorList>
            <person name="Rinke C."/>
            <person name="Chuvochina M."/>
            <person name="Mussig A.J."/>
            <person name="Chaumeil P.-A."/>
            <person name="Waite D.W."/>
            <person name="Whitman W.B."/>
            <person name="Parks D.H."/>
            <person name="Hugenholtz P."/>
        </authorList>
    </citation>
    <scope>NUCLEOTIDE SEQUENCE</scope>
    <source>
        <strain evidence="4">UBA8839</strain>
    </source>
</reference>
<dbReference type="Proteomes" id="UP000651120">
    <property type="component" value="Unassembled WGS sequence"/>
</dbReference>
<dbReference type="EMBL" id="DUJP01000018">
    <property type="protein sequence ID" value="HII46689.1"/>
    <property type="molecule type" value="Genomic_DNA"/>
</dbReference>
<dbReference type="InterPro" id="IPR029055">
    <property type="entry name" value="Ntn_hydrolases_N"/>
</dbReference>
<dbReference type="GO" id="GO:0016757">
    <property type="term" value="F:glycosyltransferase activity"/>
    <property type="evidence" value="ECO:0007669"/>
    <property type="project" value="UniProtKB-KW"/>
</dbReference>
<dbReference type="Gene3D" id="3.40.50.2020">
    <property type="match status" value="1"/>
</dbReference>
<dbReference type="InterPro" id="IPR000836">
    <property type="entry name" value="PRTase_dom"/>
</dbReference>
<dbReference type="Pfam" id="PF00156">
    <property type="entry name" value="Pribosyltran"/>
    <property type="match status" value="1"/>
</dbReference>
<evidence type="ECO:0000313" key="4">
    <source>
        <dbReference type="EMBL" id="HII46689.1"/>
    </source>
</evidence>
<dbReference type="Gene3D" id="3.60.20.10">
    <property type="entry name" value="Glutamine Phosphoribosylpyrophosphate, subunit 1, domain 1"/>
    <property type="match status" value="1"/>
</dbReference>